<protein>
    <submittedName>
        <fullName evidence="1">Uncharacterized protein</fullName>
    </submittedName>
</protein>
<evidence type="ECO:0000313" key="2">
    <source>
        <dbReference type="Proteomes" id="UP000824001"/>
    </source>
</evidence>
<accession>A0A9D1FFG7</accession>
<dbReference type="EMBL" id="DVJK01000233">
    <property type="protein sequence ID" value="HIS67526.1"/>
    <property type="molecule type" value="Genomic_DNA"/>
</dbReference>
<comment type="caution">
    <text evidence="1">The sequence shown here is derived from an EMBL/GenBank/DDBJ whole genome shotgun (WGS) entry which is preliminary data.</text>
</comment>
<gene>
    <name evidence="1" type="ORF">IAC18_08165</name>
</gene>
<dbReference type="AlphaFoldDB" id="A0A9D1FFG7"/>
<name>A0A9D1FFG7_9FIRM</name>
<evidence type="ECO:0000313" key="1">
    <source>
        <dbReference type="EMBL" id="HIS67526.1"/>
    </source>
</evidence>
<dbReference type="Proteomes" id="UP000824001">
    <property type="component" value="Unassembled WGS sequence"/>
</dbReference>
<reference evidence="1" key="1">
    <citation type="submission" date="2020-10" db="EMBL/GenBank/DDBJ databases">
        <authorList>
            <person name="Gilroy R."/>
        </authorList>
    </citation>
    <scope>NUCLEOTIDE SEQUENCE</scope>
    <source>
        <strain evidence="1">ChiHjej10B9-9673</strain>
    </source>
</reference>
<reference evidence="1" key="2">
    <citation type="journal article" date="2021" name="PeerJ">
        <title>Extensive microbial diversity within the chicken gut microbiome revealed by metagenomics and culture.</title>
        <authorList>
            <person name="Gilroy R."/>
            <person name="Ravi A."/>
            <person name="Getino M."/>
            <person name="Pursley I."/>
            <person name="Horton D.L."/>
            <person name="Alikhan N.F."/>
            <person name="Baker D."/>
            <person name="Gharbi K."/>
            <person name="Hall N."/>
            <person name="Watson M."/>
            <person name="Adriaenssens E.M."/>
            <person name="Foster-Nyarko E."/>
            <person name="Jarju S."/>
            <person name="Secka A."/>
            <person name="Antonio M."/>
            <person name="Oren A."/>
            <person name="Chaudhuri R.R."/>
            <person name="La Ragione R."/>
            <person name="Hildebrand F."/>
            <person name="Pallen M.J."/>
        </authorList>
    </citation>
    <scope>NUCLEOTIDE SEQUENCE</scope>
    <source>
        <strain evidence="1">ChiHjej10B9-9673</strain>
    </source>
</reference>
<organism evidence="1 2">
    <name type="scientific">Candidatus Scatomorpha merdipullorum</name>
    <dbReference type="NCBI Taxonomy" id="2840927"/>
    <lineage>
        <taxon>Bacteria</taxon>
        <taxon>Bacillati</taxon>
        <taxon>Bacillota</taxon>
        <taxon>Clostridia</taxon>
        <taxon>Eubacteriales</taxon>
        <taxon>Candidatus Scatomorpha</taxon>
    </lineage>
</organism>
<proteinExistence type="predicted"/>
<sequence>MKAGFSAFLALTALALALALGLGLYLGAEQNHYAFAAADERGEASAAAGVVLRSEAELGGDLCLTAEYSPASGENESSSRWIAGGRPREYGAPGLRAYSDYSLLYEWPAGEAEIENPVHIALYTELRENHASGENSASARLLLNDFTKRAPIIISDPMDELFDAEGNPLHGFDLGSVLPVPLPGEVYLNAEYELTGKRFFIEQRFCAEPDGAQPPAVTCASLAAGEWFYFSVALRSEETGELLDGSELPGGGWGVWRVRCEPFGAGLKLDFASIERVLDLGEDWDGVWLDLSGDGALVLAGVLDGEGVSLVTLDAASGAEVQRLGLLTNEDLAGIDQPLDICNLEVHSSDAGAAFVFRLDSRFDGEGVAVTSYSGGRYTLEYTLSAPLTYLPDSAPRYLNTDILRGNWQSTDFLTDGERLFVLYDVLFDYTEDNDVFHSYEGWYALSVWTDEGCQYTQWFNSGPDRPYRKYSSYTGGPPWSSSCELILESEAAA</sequence>